<comment type="caution">
    <text evidence="6">The sequence shown here is derived from an EMBL/GenBank/DDBJ whole genome shotgun (WGS) entry which is preliminary data.</text>
</comment>
<dbReference type="InterPro" id="IPR051931">
    <property type="entry name" value="PAK3-like"/>
</dbReference>
<dbReference type="GO" id="GO:0005524">
    <property type="term" value="F:ATP binding"/>
    <property type="evidence" value="ECO:0007669"/>
    <property type="project" value="UniProtKB-KW"/>
</dbReference>
<evidence type="ECO:0000313" key="7">
    <source>
        <dbReference type="Proteomes" id="UP000269221"/>
    </source>
</evidence>
<dbReference type="STRING" id="333673.A0A3M0JLQ5"/>
<dbReference type="Gene3D" id="1.10.510.10">
    <property type="entry name" value="Transferase(Phosphotransferase) domain 1"/>
    <property type="match status" value="1"/>
</dbReference>
<sequence>MAPEVAEGQPCGPKADIWSFGIVGIEMVEGEVPYWIETPVSHQLLIATGERRKLQQPEPLSPWLRDFLRCCLQTNSLRRWSAKELLQHPFVTSAKPASILAPCIIAGRKKKEETGM</sequence>
<keyword evidence="3" id="KW-0547">Nucleotide-binding</keyword>
<dbReference type="SUPFAM" id="SSF56112">
    <property type="entry name" value="Protein kinase-like (PK-like)"/>
    <property type="match status" value="1"/>
</dbReference>
<accession>A0A3M0JLQ5</accession>
<organism evidence="6 7">
    <name type="scientific">Hirundo rustica rustica</name>
    <dbReference type="NCBI Taxonomy" id="333673"/>
    <lineage>
        <taxon>Eukaryota</taxon>
        <taxon>Metazoa</taxon>
        <taxon>Chordata</taxon>
        <taxon>Craniata</taxon>
        <taxon>Vertebrata</taxon>
        <taxon>Euteleostomi</taxon>
        <taxon>Archelosauria</taxon>
        <taxon>Archosauria</taxon>
        <taxon>Dinosauria</taxon>
        <taxon>Saurischia</taxon>
        <taxon>Theropoda</taxon>
        <taxon>Coelurosauria</taxon>
        <taxon>Aves</taxon>
        <taxon>Neognathae</taxon>
        <taxon>Neoaves</taxon>
        <taxon>Telluraves</taxon>
        <taxon>Australaves</taxon>
        <taxon>Passeriformes</taxon>
        <taxon>Sylvioidea</taxon>
        <taxon>Hirundinidae</taxon>
        <taxon>Hirundo</taxon>
    </lineage>
</organism>
<dbReference type="PROSITE" id="PS50011">
    <property type="entry name" value="PROTEIN_KINASE_DOM"/>
    <property type="match status" value="1"/>
</dbReference>
<dbReference type="PANTHER" id="PTHR45832">
    <property type="entry name" value="SERINE/THREONINE-PROTEIN KINASE SAMKA-RELATED-RELATED"/>
    <property type="match status" value="1"/>
</dbReference>
<proteinExistence type="inferred from homology"/>
<dbReference type="Proteomes" id="UP000269221">
    <property type="component" value="Unassembled WGS sequence"/>
</dbReference>
<evidence type="ECO:0000256" key="1">
    <source>
        <dbReference type="ARBA" id="ARBA00008874"/>
    </source>
</evidence>
<evidence type="ECO:0000259" key="5">
    <source>
        <dbReference type="PROSITE" id="PS50011"/>
    </source>
</evidence>
<dbReference type="EMBL" id="QRBI01000136">
    <property type="protein sequence ID" value="RMC01635.1"/>
    <property type="molecule type" value="Genomic_DNA"/>
</dbReference>
<dbReference type="InterPro" id="IPR000719">
    <property type="entry name" value="Prot_kinase_dom"/>
</dbReference>
<dbReference type="AlphaFoldDB" id="A0A3M0JLQ5"/>
<name>A0A3M0JLQ5_HIRRU</name>
<keyword evidence="7" id="KW-1185">Reference proteome</keyword>
<evidence type="ECO:0000256" key="4">
    <source>
        <dbReference type="ARBA" id="ARBA00022840"/>
    </source>
</evidence>
<evidence type="ECO:0000256" key="3">
    <source>
        <dbReference type="ARBA" id="ARBA00022741"/>
    </source>
</evidence>
<dbReference type="GO" id="GO:0004674">
    <property type="term" value="F:protein serine/threonine kinase activity"/>
    <property type="evidence" value="ECO:0007669"/>
    <property type="project" value="UniProtKB-EC"/>
</dbReference>
<evidence type="ECO:0000313" key="6">
    <source>
        <dbReference type="EMBL" id="RMC01635.1"/>
    </source>
</evidence>
<protein>
    <recommendedName>
        <fullName evidence="2">non-specific serine/threonine protein kinase</fullName>
        <ecNumber evidence="2">2.7.11.1</ecNumber>
    </recommendedName>
</protein>
<dbReference type="InterPro" id="IPR011009">
    <property type="entry name" value="Kinase-like_dom_sf"/>
</dbReference>
<gene>
    <name evidence="6" type="ORF">DUI87_21648</name>
</gene>
<keyword evidence="4" id="KW-0067">ATP-binding</keyword>
<dbReference type="Pfam" id="PF00069">
    <property type="entry name" value="Pkinase"/>
    <property type="match status" value="1"/>
</dbReference>
<comment type="similarity">
    <text evidence="1">Belongs to the protein kinase superfamily. STE Ser/Thr protein kinase family. STE20 subfamily.</text>
</comment>
<dbReference type="PANTHER" id="PTHR45832:SF22">
    <property type="entry name" value="SERINE_THREONINE-PROTEIN KINASE SAMKA-RELATED"/>
    <property type="match status" value="1"/>
</dbReference>
<reference evidence="6 7" key="1">
    <citation type="submission" date="2018-07" db="EMBL/GenBank/DDBJ databases">
        <title>A high quality draft genome assembly of the barn swallow (H. rustica rustica).</title>
        <authorList>
            <person name="Formenti G."/>
            <person name="Chiara M."/>
            <person name="Poveda L."/>
            <person name="Francoijs K.-J."/>
            <person name="Bonisoli-Alquati A."/>
            <person name="Canova L."/>
            <person name="Gianfranceschi L."/>
            <person name="Horner D.S."/>
            <person name="Saino N."/>
        </authorList>
    </citation>
    <scope>NUCLEOTIDE SEQUENCE [LARGE SCALE GENOMIC DNA]</scope>
    <source>
        <strain evidence="6">Chelidonia</strain>
        <tissue evidence="6">Blood</tissue>
    </source>
</reference>
<dbReference type="EC" id="2.7.11.1" evidence="2"/>
<evidence type="ECO:0000256" key="2">
    <source>
        <dbReference type="ARBA" id="ARBA00012513"/>
    </source>
</evidence>
<feature type="domain" description="Protein kinase" evidence="5">
    <location>
        <begin position="1"/>
        <end position="91"/>
    </location>
</feature>
<dbReference type="OrthoDB" id="2914378at2759"/>